<accession>A0A8I2YQ31</accession>
<proteinExistence type="inferred from homology"/>
<dbReference type="GO" id="GO:0008610">
    <property type="term" value="P:lipid biosynthetic process"/>
    <property type="evidence" value="ECO:0007669"/>
    <property type="project" value="InterPro"/>
</dbReference>
<organism evidence="6 7">
    <name type="scientific">Boletus reticuloceps</name>
    <dbReference type="NCBI Taxonomy" id="495285"/>
    <lineage>
        <taxon>Eukaryota</taxon>
        <taxon>Fungi</taxon>
        <taxon>Dikarya</taxon>
        <taxon>Basidiomycota</taxon>
        <taxon>Agaricomycotina</taxon>
        <taxon>Agaricomycetes</taxon>
        <taxon>Agaricomycetidae</taxon>
        <taxon>Boletales</taxon>
        <taxon>Boletineae</taxon>
        <taxon>Boletaceae</taxon>
        <taxon>Boletoideae</taxon>
        <taxon>Boletus</taxon>
    </lineage>
</organism>
<reference evidence="6" key="1">
    <citation type="submission" date="2021-03" db="EMBL/GenBank/DDBJ databases">
        <title>Evolutionary innovations through gain and loss of genes in the ectomycorrhizal Boletales.</title>
        <authorList>
            <person name="Wu G."/>
            <person name="Miyauchi S."/>
            <person name="Morin E."/>
            <person name="Yang Z.-L."/>
            <person name="Xu J."/>
            <person name="Martin F.M."/>
        </authorList>
    </citation>
    <scope>NUCLEOTIDE SEQUENCE</scope>
    <source>
        <strain evidence="6">BR01</strain>
    </source>
</reference>
<protein>
    <submittedName>
        <fullName evidence="6">S-adenosyl-L-methionine-dependent methyltransferase</fullName>
    </submittedName>
</protein>
<gene>
    <name evidence="6" type="ORF">JVT61DRAFT_3792</name>
</gene>
<dbReference type="PANTHER" id="PTHR43667">
    <property type="entry name" value="CYCLOPROPANE-FATTY-ACYL-PHOSPHOLIPID SYNTHASE"/>
    <property type="match status" value="1"/>
</dbReference>
<dbReference type="AlphaFoldDB" id="A0A8I2YQ31"/>
<comment type="similarity">
    <text evidence="1">Belongs to the CFA/CMAS family.</text>
</comment>
<evidence type="ECO:0000256" key="4">
    <source>
        <dbReference type="ARBA" id="ARBA00022691"/>
    </source>
</evidence>
<dbReference type="GO" id="GO:0032259">
    <property type="term" value="P:methylation"/>
    <property type="evidence" value="ECO:0007669"/>
    <property type="project" value="UniProtKB-KW"/>
</dbReference>
<dbReference type="Proteomes" id="UP000683000">
    <property type="component" value="Unassembled WGS sequence"/>
</dbReference>
<sequence>MLNAATSSALTFSSAANFYRSPPSISIVFPKPKSLLSSYARSSVLAVLDKALTRGYMTIADSQGVYHFGTRSKGCNEVYLTVTNPDFWSRILLYVEAYMVGDVEVSSLKAMMDLWLDNESGMDGFSSTFSRVTSAISGLSNAFLGQTRSRARLNAIASYDQSNELFKAFLSKEMMYSSALWTDAEGGVRGDLIDGPFPGDLEAAQLRKIRHVLTNAKVKPGDRILEFGSGWGGLAIEAARTFGCQVDTLTLSKEQKALAEERIKAAGLQDRIRVHLMDYREIPAEFEKAFDAFVSIEMLEHVGSKHYDTYFNLVDFALKSRNATAVVTASTFPESRYSNYHLQTPAQKADSLLKELRTTLRVRILSHNYPRTLREWGRRLEANIRQDLLVKDYPALKDVYEFETFKRKWQYLFAYAGAGFAKGYITCHMLTFTRPSDCPIACD</sequence>
<dbReference type="Pfam" id="PF02353">
    <property type="entry name" value="CMAS"/>
    <property type="match status" value="1"/>
</dbReference>
<evidence type="ECO:0000256" key="2">
    <source>
        <dbReference type="ARBA" id="ARBA00022603"/>
    </source>
</evidence>
<dbReference type="InterPro" id="IPR003333">
    <property type="entry name" value="CMAS"/>
</dbReference>
<keyword evidence="3 6" id="KW-0808">Transferase</keyword>
<evidence type="ECO:0000313" key="6">
    <source>
        <dbReference type="EMBL" id="KAG6375013.1"/>
    </source>
</evidence>
<name>A0A8I2YQ31_9AGAM</name>
<dbReference type="CDD" id="cd02440">
    <property type="entry name" value="AdoMet_MTases"/>
    <property type="match status" value="1"/>
</dbReference>
<evidence type="ECO:0000313" key="7">
    <source>
        <dbReference type="Proteomes" id="UP000683000"/>
    </source>
</evidence>
<dbReference type="InterPro" id="IPR029063">
    <property type="entry name" value="SAM-dependent_MTases_sf"/>
</dbReference>
<comment type="caution">
    <text evidence="6">The sequence shown here is derived from an EMBL/GenBank/DDBJ whole genome shotgun (WGS) entry which is preliminary data.</text>
</comment>
<dbReference type="Gene3D" id="3.40.50.150">
    <property type="entry name" value="Vaccinia Virus protein VP39"/>
    <property type="match status" value="1"/>
</dbReference>
<evidence type="ECO:0000256" key="5">
    <source>
        <dbReference type="ARBA" id="ARBA00023098"/>
    </source>
</evidence>
<evidence type="ECO:0000256" key="1">
    <source>
        <dbReference type="ARBA" id="ARBA00010815"/>
    </source>
</evidence>
<keyword evidence="4" id="KW-0949">S-adenosyl-L-methionine</keyword>
<keyword evidence="5" id="KW-0443">Lipid metabolism</keyword>
<evidence type="ECO:0000256" key="3">
    <source>
        <dbReference type="ARBA" id="ARBA00022679"/>
    </source>
</evidence>
<dbReference type="InterPro" id="IPR050723">
    <property type="entry name" value="CFA/CMAS"/>
</dbReference>
<dbReference type="OrthoDB" id="8300214at2759"/>
<dbReference type="SUPFAM" id="SSF53335">
    <property type="entry name" value="S-adenosyl-L-methionine-dependent methyltransferases"/>
    <property type="match status" value="1"/>
</dbReference>
<keyword evidence="7" id="KW-1185">Reference proteome</keyword>
<dbReference type="EMBL" id="JAGFBS010000016">
    <property type="protein sequence ID" value="KAG6375013.1"/>
    <property type="molecule type" value="Genomic_DNA"/>
</dbReference>
<dbReference type="GO" id="GO:0008168">
    <property type="term" value="F:methyltransferase activity"/>
    <property type="evidence" value="ECO:0007669"/>
    <property type="project" value="UniProtKB-KW"/>
</dbReference>
<dbReference type="PIRSF" id="PIRSF003085">
    <property type="entry name" value="CMAS"/>
    <property type="match status" value="1"/>
</dbReference>
<keyword evidence="2 6" id="KW-0489">Methyltransferase</keyword>
<dbReference type="PANTHER" id="PTHR43667:SF2">
    <property type="entry name" value="FATTY ACID C-METHYL TRANSFERASE"/>
    <property type="match status" value="1"/>
</dbReference>